<feature type="compositionally biased region" description="Basic and acidic residues" evidence="1">
    <location>
        <begin position="141"/>
        <end position="160"/>
    </location>
</feature>
<dbReference type="Proteomes" id="UP000298663">
    <property type="component" value="Unassembled WGS sequence"/>
</dbReference>
<comment type="caution">
    <text evidence="2">The sequence shown here is derived from an EMBL/GenBank/DDBJ whole genome shotgun (WGS) entry which is preliminary data.</text>
</comment>
<gene>
    <name evidence="2" type="ORF">L596_029506</name>
</gene>
<protein>
    <submittedName>
        <fullName evidence="2">Uncharacterized protein</fullName>
    </submittedName>
</protein>
<accession>A0A4U5LUU8</accession>
<proteinExistence type="predicted"/>
<dbReference type="AlphaFoldDB" id="A0A4U5LUU8"/>
<reference evidence="2 3" key="1">
    <citation type="journal article" date="2015" name="Genome Biol.">
        <title>Comparative genomics of Steinernema reveals deeply conserved gene regulatory networks.</title>
        <authorList>
            <person name="Dillman A.R."/>
            <person name="Macchietto M."/>
            <person name="Porter C.F."/>
            <person name="Rogers A."/>
            <person name="Williams B."/>
            <person name="Antoshechkin I."/>
            <person name="Lee M.M."/>
            <person name="Goodwin Z."/>
            <person name="Lu X."/>
            <person name="Lewis E.E."/>
            <person name="Goodrich-Blair H."/>
            <person name="Stock S.P."/>
            <person name="Adams B.J."/>
            <person name="Sternberg P.W."/>
            <person name="Mortazavi A."/>
        </authorList>
    </citation>
    <scope>NUCLEOTIDE SEQUENCE [LARGE SCALE GENOMIC DNA]</scope>
    <source>
        <strain evidence="2 3">ALL</strain>
    </source>
</reference>
<evidence type="ECO:0000256" key="1">
    <source>
        <dbReference type="SAM" id="MobiDB-lite"/>
    </source>
</evidence>
<feature type="compositionally biased region" description="Basic and acidic residues" evidence="1">
    <location>
        <begin position="170"/>
        <end position="181"/>
    </location>
</feature>
<feature type="region of interest" description="Disordered" evidence="1">
    <location>
        <begin position="89"/>
        <end position="181"/>
    </location>
</feature>
<reference evidence="2 3" key="2">
    <citation type="journal article" date="2019" name="G3 (Bethesda)">
        <title>Hybrid Assembly of the Genome of the Entomopathogenic Nematode Steinernema carpocapsae Identifies the X-Chromosome.</title>
        <authorList>
            <person name="Serra L."/>
            <person name="Macchietto M."/>
            <person name="Macias-Munoz A."/>
            <person name="McGill C.J."/>
            <person name="Rodriguez I.M."/>
            <person name="Rodriguez B."/>
            <person name="Murad R."/>
            <person name="Mortazavi A."/>
        </authorList>
    </citation>
    <scope>NUCLEOTIDE SEQUENCE [LARGE SCALE GENOMIC DNA]</scope>
    <source>
        <strain evidence="2 3">ALL</strain>
    </source>
</reference>
<evidence type="ECO:0000313" key="3">
    <source>
        <dbReference type="Proteomes" id="UP000298663"/>
    </source>
</evidence>
<dbReference type="EMBL" id="AZBU02000012">
    <property type="protein sequence ID" value="TKR59898.1"/>
    <property type="molecule type" value="Genomic_DNA"/>
</dbReference>
<feature type="compositionally biased region" description="Polar residues" evidence="1">
    <location>
        <begin position="95"/>
        <end position="115"/>
    </location>
</feature>
<sequence length="181" mass="20779">MDHLPTGSKKEIQNAENEAVQAYFEKTLKCIEGRYEVAFPFKEGLRVHVPSNYAMAFKRMMSTYDKIKRNPILGDKIDNILKTSWLMESSKKSQRTNSTKRQMSITCRINPSSPTEGHHQGAGRLRRVSPHQGRALPQRSDPPRTSDTPEDHGHHAALPDRKHRLRQRHREGVPADRPHTD</sequence>
<organism evidence="2 3">
    <name type="scientific">Steinernema carpocapsae</name>
    <name type="common">Entomopathogenic nematode</name>
    <dbReference type="NCBI Taxonomy" id="34508"/>
    <lineage>
        <taxon>Eukaryota</taxon>
        <taxon>Metazoa</taxon>
        <taxon>Ecdysozoa</taxon>
        <taxon>Nematoda</taxon>
        <taxon>Chromadorea</taxon>
        <taxon>Rhabditida</taxon>
        <taxon>Tylenchina</taxon>
        <taxon>Panagrolaimomorpha</taxon>
        <taxon>Strongyloidoidea</taxon>
        <taxon>Steinernematidae</taxon>
        <taxon>Steinernema</taxon>
    </lineage>
</organism>
<keyword evidence="3" id="KW-1185">Reference proteome</keyword>
<name>A0A4U5LUU8_STECR</name>
<evidence type="ECO:0000313" key="2">
    <source>
        <dbReference type="EMBL" id="TKR59898.1"/>
    </source>
</evidence>